<name>A0A6J6VM35_9ZZZZ</name>
<sequence>MVDVVWEVIIWLVVSVKLHEVRDCSDDVGLGECELCLAALWVRRRNRKPKAIHNSLDLRVLVAKLLRDFVAANLRKVVALRVEEESVDEFCCCINSWRLAWSQLLVKLYKSLINGLSCVLLERVAHRVVRVSLWVKDQV</sequence>
<dbReference type="EMBL" id="CAEZZU010000027">
    <property type="protein sequence ID" value="CAB4771818.1"/>
    <property type="molecule type" value="Genomic_DNA"/>
</dbReference>
<proteinExistence type="predicted"/>
<gene>
    <name evidence="1" type="ORF">UFOPK2925_00313</name>
</gene>
<accession>A0A6J6VM35</accession>
<evidence type="ECO:0000313" key="1">
    <source>
        <dbReference type="EMBL" id="CAB4771818.1"/>
    </source>
</evidence>
<protein>
    <submittedName>
        <fullName evidence="1">Unannotated protein</fullName>
    </submittedName>
</protein>
<reference evidence="1" key="1">
    <citation type="submission" date="2020-05" db="EMBL/GenBank/DDBJ databases">
        <authorList>
            <person name="Chiriac C."/>
            <person name="Salcher M."/>
            <person name="Ghai R."/>
            <person name="Kavagutti S V."/>
        </authorList>
    </citation>
    <scope>NUCLEOTIDE SEQUENCE</scope>
</reference>
<organism evidence="1">
    <name type="scientific">freshwater metagenome</name>
    <dbReference type="NCBI Taxonomy" id="449393"/>
    <lineage>
        <taxon>unclassified sequences</taxon>
        <taxon>metagenomes</taxon>
        <taxon>ecological metagenomes</taxon>
    </lineage>
</organism>
<dbReference type="AlphaFoldDB" id="A0A6J6VM35"/>